<name>A0A383AEI9_9ZZZZ</name>
<gene>
    <name evidence="2" type="ORF">METZ01_LOCUS458459</name>
</gene>
<feature type="transmembrane region" description="Helical" evidence="1">
    <location>
        <begin position="35"/>
        <end position="55"/>
    </location>
</feature>
<reference evidence="2" key="1">
    <citation type="submission" date="2018-05" db="EMBL/GenBank/DDBJ databases">
        <authorList>
            <person name="Lanie J.A."/>
            <person name="Ng W.-L."/>
            <person name="Kazmierczak K.M."/>
            <person name="Andrzejewski T.M."/>
            <person name="Davidsen T.M."/>
            <person name="Wayne K.J."/>
            <person name="Tettelin H."/>
            <person name="Glass J.I."/>
            <person name="Rusch D."/>
            <person name="Podicherti R."/>
            <person name="Tsui H.-C.T."/>
            <person name="Winkler M.E."/>
        </authorList>
    </citation>
    <scope>NUCLEOTIDE SEQUENCE</scope>
</reference>
<sequence>VGLVRVHANYEKGSILYKETFRRAPMLSSAIPKRLVVSLVLVGLVSLFMTSFAGLTSERVSAQATGTDLKGLNFGTTTTVQAGDVIVITADP</sequence>
<organism evidence="2">
    <name type="scientific">marine metagenome</name>
    <dbReference type="NCBI Taxonomy" id="408172"/>
    <lineage>
        <taxon>unclassified sequences</taxon>
        <taxon>metagenomes</taxon>
        <taxon>ecological metagenomes</taxon>
    </lineage>
</organism>
<dbReference type="AlphaFoldDB" id="A0A383AEI9"/>
<keyword evidence="1" id="KW-0812">Transmembrane</keyword>
<dbReference type="EMBL" id="UINC01191128">
    <property type="protein sequence ID" value="SVE05605.1"/>
    <property type="molecule type" value="Genomic_DNA"/>
</dbReference>
<accession>A0A383AEI9</accession>
<feature type="non-terminal residue" evidence="2">
    <location>
        <position position="92"/>
    </location>
</feature>
<evidence type="ECO:0000256" key="1">
    <source>
        <dbReference type="SAM" id="Phobius"/>
    </source>
</evidence>
<keyword evidence="1" id="KW-0472">Membrane</keyword>
<feature type="non-terminal residue" evidence="2">
    <location>
        <position position="1"/>
    </location>
</feature>
<keyword evidence="1" id="KW-1133">Transmembrane helix</keyword>
<proteinExistence type="predicted"/>
<evidence type="ECO:0000313" key="2">
    <source>
        <dbReference type="EMBL" id="SVE05605.1"/>
    </source>
</evidence>
<protein>
    <submittedName>
        <fullName evidence="2">Uncharacterized protein</fullName>
    </submittedName>
</protein>